<evidence type="ECO:0000256" key="15">
    <source>
        <dbReference type="ARBA" id="ARBA00023065"/>
    </source>
</evidence>
<dbReference type="GO" id="GO:0005524">
    <property type="term" value="F:ATP binding"/>
    <property type="evidence" value="ECO:0007669"/>
    <property type="project" value="UniProtKB-KW"/>
</dbReference>
<dbReference type="Pfam" id="PF00689">
    <property type="entry name" value="Cation_ATPase_C"/>
    <property type="match status" value="1"/>
</dbReference>
<dbReference type="Gene3D" id="3.40.1110.10">
    <property type="entry name" value="Calcium-transporting ATPase, cytoplasmic domain N"/>
    <property type="match status" value="1"/>
</dbReference>
<dbReference type="SUPFAM" id="SSF81660">
    <property type="entry name" value="Metal cation-transporting ATPase, ATP-binding domain N"/>
    <property type="match status" value="1"/>
</dbReference>
<dbReference type="Gene3D" id="3.40.50.1000">
    <property type="entry name" value="HAD superfamily/HAD-like"/>
    <property type="match status" value="1"/>
</dbReference>
<feature type="transmembrane region" description="Helical" evidence="18">
    <location>
        <begin position="743"/>
        <end position="770"/>
    </location>
</feature>
<dbReference type="GO" id="GO:0005388">
    <property type="term" value="F:P-type calcium transporter activity"/>
    <property type="evidence" value="ECO:0007669"/>
    <property type="project" value="UniProtKB-EC"/>
</dbReference>
<name>A0A9D9GQH2_9BACL</name>
<keyword evidence="15" id="KW-0406">Ion transport</keyword>
<keyword evidence="9" id="KW-0479">Metal-binding</keyword>
<dbReference type="InterPro" id="IPR023298">
    <property type="entry name" value="ATPase_P-typ_TM_dom_sf"/>
</dbReference>
<reference evidence="20" key="2">
    <citation type="journal article" date="2021" name="PeerJ">
        <title>Extensive microbial diversity within the chicken gut microbiome revealed by metagenomics and culture.</title>
        <authorList>
            <person name="Gilroy R."/>
            <person name="Ravi A."/>
            <person name="Getino M."/>
            <person name="Pursley I."/>
            <person name="Horton D.L."/>
            <person name="Alikhan N.F."/>
            <person name="Baker D."/>
            <person name="Gharbi K."/>
            <person name="Hall N."/>
            <person name="Watson M."/>
            <person name="Adriaenssens E.M."/>
            <person name="Foster-Nyarko E."/>
            <person name="Jarju S."/>
            <person name="Secka A."/>
            <person name="Antonio M."/>
            <person name="Oren A."/>
            <person name="Chaudhuri R.R."/>
            <person name="La Ragione R."/>
            <person name="Hildebrand F."/>
            <person name="Pallen M.J."/>
        </authorList>
    </citation>
    <scope>NUCLEOTIDE SEQUENCE</scope>
    <source>
        <strain evidence="20">1748</strain>
    </source>
</reference>
<dbReference type="Gene3D" id="2.70.150.10">
    <property type="entry name" value="Calcium-transporting ATPase, cytoplasmic transduction domain A"/>
    <property type="match status" value="1"/>
</dbReference>
<dbReference type="PRINTS" id="PR00119">
    <property type="entry name" value="CATATPASE"/>
</dbReference>
<organism evidence="20 21">
    <name type="scientific">Candidatus Scatoplasma merdavium</name>
    <dbReference type="NCBI Taxonomy" id="2840932"/>
    <lineage>
        <taxon>Bacteria</taxon>
        <taxon>Bacillati</taxon>
        <taxon>Bacillota</taxon>
        <taxon>Bacilli</taxon>
        <taxon>Bacillales</taxon>
        <taxon>Candidatus Scatoplasma</taxon>
    </lineage>
</organism>
<dbReference type="NCBIfam" id="TIGR01494">
    <property type="entry name" value="ATPase_P-type"/>
    <property type="match status" value="3"/>
</dbReference>
<dbReference type="Gene3D" id="1.20.1110.10">
    <property type="entry name" value="Calcium-transporting ATPase, transmembrane domain"/>
    <property type="match status" value="1"/>
</dbReference>
<feature type="transmembrane region" description="Helical" evidence="18">
    <location>
        <begin position="82"/>
        <end position="101"/>
    </location>
</feature>
<feature type="transmembrane region" description="Helical" evidence="18">
    <location>
        <begin position="675"/>
        <end position="699"/>
    </location>
</feature>
<dbReference type="InterPro" id="IPR044492">
    <property type="entry name" value="P_typ_ATPase_HD_dom"/>
</dbReference>
<evidence type="ECO:0000256" key="9">
    <source>
        <dbReference type="ARBA" id="ARBA00022723"/>
    </source>
</evidence>
<keyword evidence="6" id="KW-0597">Phosphoprotein</keyword>
<evidence type="ECO:0000256" key="3">
    <source>
        <dbReference type="ARBA" id="ARBA00012790"/>
    </source>
</evidence>
<dbReference type="FunFam" id="2.70.150.10:FF:000016">
    <property type="entry name" value="Calcium-transporting P-type ATPase putative"/>
    <property type="match status" value="1"/>
</dbReference>
<keyword evidence="12" id="KW-0067">ATP-binding</keyword>
<evidence type="ECO:0000313" key="20">
    <source>
        <dbReference type="EMBL" id="MBO8413993.1"/>
    </source>
</evidence>
<dbReference type="InterPro" id="IPR006408">
    <property type="entry name" value="P-type_ATPase_IIB"/>
</dbReference>
<evidence type="ECO:0000256" key="14">
    <source>
        <dbReference type="ARBA" id="ARBA00022989"/>
    </source>
</evidence>
<evidence type="ECO:0000256" key="10">
    <source>
        <dbReference type="ARBA" id="ARBA00022741"/>
    </source>
</evidence>
<dbReference type="EMBL" id="JADING010000017">
    <property type="protein sequence ID" value="MBO8413993.1"/>
    <property type="molecule type" value="Genomic_DNA"/>
</dbReference>
<dbReference type="SUPFAM" id="SSF81653">
    <property type="entry name" value="Calcium ATPase, transduction domain A"/>
    <property type="match status" value="1"/>
</dbReference>
<keyword evidence="13" id="KW-1278">Translocase</keyword>
<keyword evidence="4" id="KW-0813">Transport</keyword>
<keyword evidence="5" id="KW-1003">Cell membrane</keyword>
<dbReference type="InterPro" id="IPR023214">
    <property type="entry name" value="HAD_sf"/>
</dbReference>
<dbReference type="Pfam" id="PF00122">
    <property type="entry name" value="E1-E2_ATPase"/>
    <property type="match status" value="1"/>
</dbReference>
<dbReference type="SFLD" id="SFLDF00027">
    <property type="entry name" value="p-type_atpase"/>
    <property type="match status" value="1"/>
</dbReference>
<evidence type="ECO:0000256" key="11">
    <source>
        <dbReference type="ARBA" id="ARBA00022837"/>
    </source>
</evidence>
<evidence type="ECO:0000256" key="2">
    <source>
        <dbReference type="ARBA" id="ARBA00005675"/>
    </source>
</evidence>
<evidence type="ECO:0000256" key="16">
    <source>
        <dbReference type="ARBA" id="ARBA00023136"/>
    </source>
</evidence>
<dbReference type="GO" id="GO:0016887">
    <property type="term" value="F:ATP hydrolysis activity"/>
    <property type="evidence" value="ECO:0007669"/>
    <property type="project" value="InterPro"/>
</dbReference>
<accession>A0A9D9GQH2</accession>
<feature type="transmembrane region" description="Helical" evidence="18">
    <location>
        <begin position="870"/>
        <end position="893"/>
    </location>
</feature>
<keyword evidence="10" id="KW-0547">Nucleotide-binding</keyword>
<evidence type="ECO:0000256" key="18">
    <source>
        <dbReference type="SAM" id="Phobius"/>
    </source>
</evidence>
<comment type="catalytic activity">
    <reaction evidence="17">
        <text>Ca(2+)(in) + ATP + H2O = Ca(2+)(out) + ADP + phosphate + H(+)</text>
        <dbReference type="Rhea" id="RHEA:18105"/>
        <dbReference type="ChEBI" id="CHEBI:15377"/>
        <dbReference type="ChEBI" id="CHEBI:15378"/>
        <dbReference type="ChEBI" id="CHEBI:29108"/>
        <dbReference type="ChEBI" id="CHEBI:30616"/>
        <dbReference type="ChEBI" id="CHEBI:43474"/>
        <dbReference type="ChEBI" id="CHEBI:456216"/>
        <dbReference type="EC" id="7.2.2.10"/>
    </reaction>
</comment>
<dbReference type="Pfam" id="PF13246">
    <property type="entry name" value="Cation_ATPase"/>
    <property type="match status" value="1"/>
</dbReference>
<dbReference type="InterPro" id="IPR023299">
    <property type="entry name" value="ATPase_P-typ_cyto_dom_N"/>
</dbReference>
<evidence type="ECO:0000313" key="21">
    <source>
        <dbReference type="Proteomes" id="UP000823629"/>
    </source>
</evidence>
<dbReference type="InterPro" id="IPR036412">
    <property type="entry name" value="HAD-like_sf"/>
</dbReference>
<feature type="transmembrane region" description="Helical" evidence="18">
    <location>
        <begin position="59"/>
        <end position="76"/>
    </location>
</feature>
<dbReference type="AlphaFoldDB" id="A0A9D9GQH2"/>
<dbReference type="SUPFAM" id="SSF81665">
    <property type="entry name" value="Calcium ATPase, transmembrane domain M"/>
    <property type="match status" value="1"/>
</dbReference>
<evidence type="ECO:0000256" key="8">
    <source>
        <dbReference type="ARBA" id="ARBA00022692"/>
    </source>
</evidence>
<dbReference type="GO" id="GO:0005886">
    <property type="term" value="C:plasma membrane"/>
    <property type="evidence" value="ECO:0007669"/>
    <property type="project" value="UniProtKB-SubCell"/>
</dbReference>
<dbReference type="GO" id="GO:0046872">
    <property type="term" value="F:metal ion binding"/>
    <property type="evidence" value="ECO:0007669"/>
    <property type="project" value="UniProtKB-KW"/>
</dbReference>
<dbReference type="InterPro" id="IPR059000">
    <property type="entry name" value="ATPase_P-type_domA"/>
</dbReference>
<dbReference type="InterPro" id="IPR001757">
    <property type="entry name" value="P_typ_ATPase"/>
</dbReference>
<evidence type="ECO:0000259" key="19">
    <source>
        <dbReference type="SMART" id="SM00831"/>
    </source>
</evidence>
<comment type="similarity">
    <text evidence="2">Belongs to the cation transport ATPase (P-type) (TC 3.A.3) family. Type IIA subfamily.</text>
</comment>
<feature type="transmembrane region" description="Helical" evidence="18">
    <location>
        <begin position="799"/>
        <end position="816"/>
    </location>
</feature>
<keyword evidence="8 18" id="KW-0812">Transmembrane</keyword>
<dbReference type="GO" id="GO:0140352">
    <property type="term" value="P:export from cell"/>
    <property type="evidence" value="ECO:0007669"/>
    <property type="project" value="UniProtKB-ARBA"/>
</dbReference>
<keyword evidence="11" id="KW-0106">Calcium</keyword>
<feature type="transmembrane region" description="Helical" evidence="18">
    <location>
        <begin position="836"/>
        <end position="858"/>
    </location>
</feature>
<evidence type="ECO:0000256" key="1">
    <source>
        <dbReference type="ARBA" id="ARBA00004651"/>
    </source>
</evidence>
<comment type="subcellular location">
    <subcellularLocation>
        <location evidence="1">Cell membrane</location>
        <topology evidence="1">Multi-pass membrane protein</topology>
    </subcellularLocation>
</comment>
<evidence type="ECO:0000256" key="13">
    <source>
        <dbReference type="ARBA" id="ARBA00022967"/>
    </source>
</evidence>
<comment type="caution">
    <text evidence="20">The sequence shown here is derived from an EMBL/GenBank/DDBJ whole genome shotgun (WGS) entry which is preliminary data.</text>
</comment>
<dbReference type="InterPro" id="IPR006068">
    <property type="entry name" value="ATPase_P-typ_cation-transptr_C"/>
</dbReference>
<dbReference type="FunFam" id="3.40.50.1000:FF:000001">
    <property type="entry name" value="Phospholipid-transporting ATPase IC"/>
    <property type="match status" value="1"/>
</dbReference>
<feature type="transmembrane region" description="Helical" evidence="18">
    <location>
        <begin position="280"/>
        <end position="307"/>
    </location>
</feature>
<evidence type="ECO:0000256" key="7">
    <source>
        <dbReference type="ARBA" id="ARBA00022568"/>
    </source>
</evidence>
<evidence type="ECO:0000256" key="4">
    <source>
        <dbReference type="ARBA" id="ARBA00022448"/>
    </source>
</evidence>
<sequence length="904" mass="98292">MYELKSAKETVAELVSDEKSGLTSEEASKRLAQYGPNELLEKKKEPLIITFLKQFNDPMIYILIAAAVISLVVSIIEKSEEWIDAIIIFAVILLNSTIGTIQEHKASQALEALKNMSSPLAIVKRDGKISEVKAKELVPGDIVIIEEGNVIPADVRLLKTSNFKADESSLTGESVPVNKDASLVLSGEVPLGDRLNCAYSSSICSYGRGEAIVVATGMNTEIGKIANLLNNEEENLTPLQKKLAELSKILGFAAVGIVIVMLIVSLFKVDYAGSEVASEILQNFILAISLAVAAVPEGLTAVVTIVLSIGTRRMSQAHAIVKKLPSVETLGAVNVVCSDKTGTLTQNKMTVTYCYTPSFYGKVEENKDPKLLEVLAYGMCLASNASIENGVYGDPTEVALVDLADKIGKKKSELEQVCPRIDEYPFDSVRKMMSVKCHYNSKDVIFTKGALDSVLKHTTHILDNGTVRPIEKKDIDAVEKAAADMSEMALRNLALAYKESSELTEENLIFVGLVGMVDPPRKEAGPAVALFKKASIRTIMITGDHRDTAYAIAKDLGIVENKEQCLSGADIDNMSFDELREKVKTTSVFARVSPDNKVSIVKALKANNEIVAMTGDGVNDAPSLKAADIGIAMGITGTDVAKGAADMILTDDNFASIEKAVEEGRNIYNNVKKTIIFLLSSNLAEVLTIFLVTACFSLPTPLISIHLLWVNLITDSLPALALGMDKKDKHIMEQKPRPANESLFANGAIWKICVYGVLFAVITIGSFLYFPVADGGCNPFDFNAINNYFANDPDHLKEAQSLAFTCLAVSELFHMFGMTDMDHSIVYVFKDNNKMLWLSFVIGIALQVLVTEVPGVTSVFKTSELLAREWLVLIVVSLAPIYLHELIVLGKFINKKVQQKKATA</sequence>
<gene>
    <name evidence="20" type="ORF">IAC78_00715</name>
</gene>
<dbReference type="EC" id="7.2.2.10" evidence="3"/>
<dbReference type="SMART" id="SM00831">
    <property type="entry name" value="Cation_ATPase_N"/>
    <property type="match status" value="1"/>
</dbReference>
<dbReference type="PRINTS" id="PR00120">
    <property type="entry name" value="HATPASE"/>
</dbReference>
<dbReference type="InterPro" id="IPR004014">
    <property type="entry name" value="ATPase_P-typ_cation-transptr_N"/>
</dbReference>
<dbReference type="SUPFAM" id="SSF56784">
    <property type="entry name" value="HAD-like"/>
    <property type="match status" value="1"/>
</dbReference>
<dbReference type="InterPro" id="IPR018303">
    <property type="entry name" value="ATPase_P-typ_P_site"/>
</dbReference>
<feature type="transmembrane region" description="Helical" evidence="18">
    <location>
        <begin position="705"/>
        <end position="722"/>
    </location>
</feature>
<evidence type="ECO:0000256" key="17">
    <source>
        <dbReference type="ARBA" id="ARBA00048694"/>
    </source>
</evidence>
<protein>
    <recommendedName>
        <fullName evidence="3">P-type Ca(2+) transporter</fullName>
        <ecNumber evidence="3">7.2.2.10</ecNumber>
    </recommendedName>
</protein>
<evidence type="ECO:0000256" key="6">
    <source>
        <dbReference type="ARBA" id="ARBA00022553"/>
    </source>
</evidence>
<feature type="transmembrane region" description="Helical" evidence="18">
    <location>
        <begin position="249"/>
        <end position="268"/>
    </location>
</feature>
<dbReference type="SFLD" id="SFLDS00003">
    <property type="entry name" value="Haloacid_Dehalogenase"/>
    <property type="match status" value="1"/>
</dbReference>
<dbReference type="InterPro" id="IPR008250">
    <property type="entry name" value="ATPase_P-typ_transduc_dom_A_sf"/>
</dbReference>
<evidence type="ECO:0000256" key="12">
    <source>
        <dbReference type="ARBA" id="ARBA00022840"/>
    </source>
</evidence>
<dbReference type="PANTHER" id="PTHR42861">
    <property type="entry name" value="CALCIUM-TRANSPORTING ATPASE"/>
    <property type="match status" value="1"/>
</dbReference>
<keyword evidence="7" id="KW-0109">Calcium transport</keyword>
<dbReference type="FunFam" id="3.40.50.1000:FF:000028">
    <property type="entry name" value="Calcium-transporting P-type ATPase, putative"/>
    <property type="match status" value="1"/>
</dbReference>
<dbReference type="Proteomes" id="UP000823629">
    <property type="component" value="Unassembled WGS sequence"/>
</dbReference>
<keyword evidence="14 18" id="KW-1133">Transmembrane helix</keyword>
<keyword evidence="16 18" id="KW-0472">Membrane</keyword>
<dbReference type="NCBIfam" id="TIGR01517">
    <property type="entry name" value="ATPase-IIB_Ca"/>
    <property type="match status" value="1"/>
</dbReference>
<feature type="domain" description="Cation-transporting P-type ATPase N-terminal" evidence="19">
    <location>
        <begin position="1"/>
        <end position="75"/>
    </location>
</feature>
<dbReference type="Pfam" id="PF00690">
    <property type="entry name" value="Cation_ATPase_N"/>
    <property type="match status" value="1"/>
</dbReference>
<reference evidence="20" key="1">
    <citation type="submission" date="2020-10" db="EMBL/GenBank/DDBJ databases">
        <authorList>
            <person name="Gilroy R."/>
        </authorList>
    </citation>
    <scope>NUCLEOTIDE SEQUENCE</scope>
    <source>
        <strain evidence="20">1748</strain>
    </source>
</reference>
<proteinExistence type="inferred from homology"/>
<evidence type="ECO:0000256" key="5">
    <source>
        <dbReference type="ARBA" id="ARBA00022475"/>
    </source>
</evidence>
<dbReference type="PROSITE" id="PS00154">
    <property type="entry name" value="ATPASE_E1_E2"/>
    <property type="match status" value="1"/>
</dbReference>
<dbReference type="SFLD" id="SFLDG00002">
    <property type="entry name" value="C1.7:_P-type_atpase_like"/>
    <property type="match status" value="1"/>
</dbReference>